<feature type="compositionally biased region" description="Polar residues" evidence="1">
    <location>
        <begin position="235"/>
        <end position="266"/>
    </location>
</feature>
<evidence type="ECO:0000256" key="1">
    <source>
        <dbReference type="SAM" id="MobiDB-lite"/>
    </source>
</evidence>
<organism evidence="2 3">
    <name type="scientific">Colletotrichum lupini</name>
    <dbReference type="NCBI Taxonomy" id="145971"/>
    <lineage>
        <taxon>Eukaryota</taxon>
        <taxon>Fungi</taxon>
        <taxon>Dikarya</taxon>
        <taxon>Ascomycota</taxon>
        <taxon>Pezizomycotina</taxon>
        <taxon>Sordariomycetes</taxon>
        <taxon>Hypocreomycetidae</taxon>
        <taxon>Glomerellales</taxon>
        <taxon>Glomerellaceae</taxon>
        <taxon>Colletotrichum</taxon>
        <taxon>Colletotrichum acutatum species complex</taxon>
    </lineage>
</organism>
<protein>
    <recommendedName>
        <fullName evidence="4">Zn(2)-C6 fungal-type domain-containing protein</fullName>
    </recommendedName>
</protein>
<sequence length="800" mass="90649">MEDSGAQWSEHCDPLVFNREKTNTKTLYDAGCSVYSAPYDCQHRDSATQGHWQYGTLENQNSPQCFHQAINGPYNVDAPQAVSWTPAPSSLDHGSSGGLIQQTSTLPPRVPWSVGLVYSCFVHQNDGTRPQENQTIDRVVSLNGQHFNHDGRMNHWEVPGERVSTTASLQIPSPPRSTTLSYGSASPEDIVSPQENRLLHRGFPLSAELSQPTSINPTSRGAVPHQQPEIPSLPSPQGDSRINNKQSRSQKQAWKQCLTSPTNKSSPLEPPEQPGNARGVKSLSEMSSKPSLYHKPARNAAAKERDEGGRLLEIVPRPKDTESQISSQGRETKSAGRRKRVLTDEDRRAVADTRKIGACIRCRMQRLKCEVDAANRDGPCLTCAKVDLTSSKVIHRQPCIRTKLADVVLYNVNYAGIDTKLGLPAKIIEIEKWVDEGEHDIQLVTRGLCSVPMNIRVRKFDKESMPTDQINYFWMNEYKGEVEETKLEPYALASVSSSREQLEAYIEANAVKGWEEQAYRGDTDQLISKHYKAAVEYYNDCDQHPIDRRLLLNLFKFRFAQRILTRPSWIYNKDPKSQNCLGMTPAKDEYHPLIDRIPTPPTTTSQLRSMAHLRLVKYHEHILEDLEKLCCKKIRTSFFTVYLVTFIMLHELDATTEHYKKSPSFCAAKEKEDKEESYQQYCEVAKKSANILLLHWQYYRRAPESYCAADDFLGDHVARWFWTGLQDRHEGFCRQTWRDMKNAGHCTNQTSPGDPFHWISQMFDSDWTGVQAAESDEIAMNVLTNGGALVMVLHGIHEEG</sequence>
<feature type="compositionally biased region" description="Polar residues" evidence="1">
    <location>
        <begin position="163"/>
        <end position="184"/>
    </location>
</feature>
<dbReference type="RefSeq" id="XP_049145620.1">
    <property type="nucleotide sequence ID" value="XM_049288476.1"/>
</dbReference>
<gene>
    <name evidence="2" type="ORF">CLUP02_09498</name>
</gene>
<dbReference type="GeneID" id="73343486"/>
<feature type="compositionally biased region" description="Polar residues" evidence="1">
    <location>
        <begin position="208"/>
        <end position="219"/>
    </location>
</feature>
<dbReference type="AlphaFoldDB" id="A0A9Q8SWP5"/>
<dbReference type="PANTHER" id="PTHR35392">
    <property type="entry name" value="ZN(II)2CYS6 TRANSCRIPTION FACTOR (EUROFUNG)-RELATED-RELATED"/>
    <property type="match status" value="1"/>
</dbReference>
<dbReference type="PANTHER" id="PTHR35392:SF3">
    <property type="entry name" value="ZN(2)-C6 FUNGAL-TYPE DOMAIN-CONTAINING PROTEIN"/>
    <property type="match status" value="1"/>
</dbReference>
<dbReference type="EMBL" id="CP019477">
    <property type="protein sequence ID" value="UQC84002.1"/>
    <property type="molecule type" value="Genomic_DNA"/>
</dbReference>
<proteinExistence type="predicted"/>
<feature type="region of interest" description="Disordered" evidence="1">
    <location>
        <begin position="161"/>
        <end position="189"/>
    </location>
</feature>
<evidence type="ECO:0000313" key="2">
    <source>
        <dbReference type="EMBL" id="UQC84002.1"/>
    </source>
</evidence>
<name>A0A9Q8SWP5_9PEZI</name>
<dbReference type="KEGG" id="clup:CLUP02_09498"/>
<reference evidence="2" key="1">
    <citation type="journal article" date="2021" name="Mol. Plant Microbe Interact.">
        <title>Complete Genome Sequence of the Plant-Pathogenic Fungus Colletotrichum lupini.</title>
        <authorList>
            <person name="Baroncelli R."/>
            <person name="Pensec F."/>
            <person name="Da Lio D."/>
            <person name="Boufleur T."/>
            <person name="Vicente I."/>
            <person name="Sarrocco S."/>
            <person name="Picot A."/>
            <person name="Baraldi E."/>
            <person name="Sukno S."/>
            <person name="Thon M."/>
            <person name="Le Floch G."/>
        </authorList>
    </citation>
    <scope>NUCLEOTIDE SEQUENCE</scope>
    <source>
        <strain evidence="2">IMI 504893</strain>
    </source>
</reference>
<feature type="region of interest" description="Disordered" evidence="1">
    <location>
        <begin position="208"/>
        <end position="342"/>
    </location>
</feature>
<dbReference type="InterPro" id="IPR052973">
    <property type="entry name" value="Fungal_sec-metab_reg_TF"/>
</dbReference>
<keyword evidence="3" id="KW-1185">Reference proteome</keyword>
<feature type="compositionally biased region" description="Basic and acidic residues" evidence="1">
    <location>
        <begin position="301"/>
        <end position="322"/>
    </location>
</feature>
<accession>A0A9Q8SWP5</accession>
<dbReference type="Proteomes" id="UP000830671">
    <property type="component" value="Chromosome 5"/>
</dbReference>
<evidence type="ECO:0000313" key="3">
    <source>
        <dbReference type="Proteomes" id="UP000830671"/>
    </source>
</evidence>
<evidence type="ECO:0008006" key="4">
    <source>
        <dbReference type="Google" id="ProtNLM"/>
    </source>
</evidence>